<dbReference type="AlphaFoldDB" id="A0AAQ3PII8"/>
<dbReference type="Proteomes" id="UP001341281">
    <property type="component" value="Chromosome 01"/>
</dbReference>
<proteinExistence type="predicted"/>
<evidence type="ECO:0000313" key="1">
    <source>
        <dbReference type="EMBL" id="WVZ50321.1"/>
    </source>
</evidence>
<evidence type="ECO:0000313" key="2">
    <source>
        <dbReference type="Proteomes" id="UP001341281"/>
    </source>
</evidence>
<organism evidence="1 2">
    <name type="scientific">Paspalum notatum var. saurae</name>
    <dbReference type="NCBI Taxonomy" id="547442"/>
    <lineage>
        <taxon>Eukaryota</taxon>
        <taxon>Viridiplantae</taxon>
        <taxon>Streptophyta</taxon>
        <taxon>Embryophyta</taxon>
        <taxon>Tracheophyta</taxon>
        <taxon>Spermatophyta</taxon>
        <taxon>Magnoliopsida</taxon>
        <taxon>Liliopsida</taxon>
        <taxon>Poales</taxon>
        <taxon>Poaceae</taxon>
        <taxon>PACMAD clade</taxon>
        <taxon>Panicoideae</taxon>
        <taxon>Andropogonodae</taxon>
        <taxon>Paspaleae</taxon>
        <taxon>Paspalinae</taxon>
        <taxon>Paspalum</taxon>
    </lineage>
</organism>
<reference evidence="1 2" key="1">
    <citation type="submission" date="2024-02" db="EMBL/GenBank/DDBJ databases">
        <title>High-quality chromosome-scale genome assembly of Pensacola bahiagrass (Paspalum notatum Flugge var. saurae).</title>
        <authorList>
            <person name="Vega J.M."/>
            <person name="Podio M."/>
            <person name="Orjuela J."/>
            <person name="Siena L.A."/>
            <person name="Pessino S.C."/>
            <person name="Combes M.C."/>
            <person name="Mariac C."/>
            <person name="Albertini E."/>
            <person name="Pupilli F."/>
            <person name="Ortiz J.P.A."/>
            <person name="Leblanc O."/>
        </authorList>
    </citation>
    <scope>NUCLEOTIDE SEQUENCE [LARGE SCALE GENOMIC DNA]</scope>
    <source>
        <strain evidence="1">R1</strain>
        <tissue evidence="1">Leaf</tissue>
    </source>
</reference>
<sequence>MWRKMSATVSVSAPGQVHLLCAATIFLAMRGRGSDLLDRDLGSIPEGFVWDVLGASYARAQVEEEMGLSFRKLFSSLFAKKQRIDVAGA</sequence>
<accession>A0AAQ3PII8</accession>
<keyword evidence="2" id="KW-1185">Reference proteome</keyword>
<gene>
    <name evidence="1" type="ORF">U9M48_001585</name>
</gene>
<dbReference type="EMBL" id="CP144745">
    <property type="protein sequence ID" value="WVZ50321.1"/>
    <property type="molecule type" value="Genomic_DNA"/>
</dbReference>
<protein>
    <submittedName>
        <fullName evidence="1">Uncharacterized protein</fullName>
    </submittedName>
</protein>
<name>A0AAQ3PII8_PASNO</name>